<organism evidence="7 8">
    <name type="scientific">Actomonas aquatica</name>
    <dbReference type="NCBI Taxonomy" id="2866162"/>
    <lineage>
        <taxon>Bacteria</taxon>
        <taxon>Pseudomonadati</taxon>
        <taxon>Verrucomicrobiota</taxon>
        <taxon>Opitutia</taxon>
        <taxon>Opitutales</taxon>
        <taxon>Opitutaceae</taxon>
        <taxon>Actomonas</taxon>
    </lineage>
</organism>
<feature type="transmembrane region" description="Helical" evidence="5">
    <location>
        <begin position="133"/>
        <end position="151"/>
    </location>
</feature>
<feature type="transmembrane region" description="Helical" evidence="5">
    <location>
        <begin position="48"/>
        <end position="67"/>
    </location>
</feature>
<dbReference type="InterPro" id="IPR007016">
    <property type="entry name" value="O-antigen_ligase-rel_domated"/>
</dbReference>
<keyword evidence="7" id="KW-0436">Ligase</keyword>
<evidence type="ECO:0000256" key="5">
    <source>
        <dbReference type="SAM" id="Phobius"/>
    </source>
</evidence>
<dbReference type="PANTHER" id="PTHR37422">
    <property type="entry name" value="TEICHURONIC ACID BIOSYNTHESIS PROTEIN TUAE"/>
    <property type="match status" value="1"/>
</dbReference>
<feature type="transmembrane region" description="Helical" evidence="5">
    <location>
        <begin position="180"/>
        <end position="199"/>
    </location>
</feature>
<evidence type="ECO:0000313" key="8">
    <source>
        <dbReference type="Proteomes" id="UP000738431"/>
    </source>
</evidence>
<comment type="subcellular location">
    <subcellularLocation>
        <location evidence="1">Membrane</location>
        <topology evidence="1">Multi-pass membrane protein</topology>
    </subcellularLocation>
</comment>
<name>A0ABZ1C9V0_9BACT</name>
<dbReference type="RefSeq" id="WP_324726079.1">
    <property type="nucleotide sequence ID" value="NZ_CP139781.1"/>
</dbReference>
<evidence type="ECO:0000256" key="2">
    <source>
        <dbReference type="ARBA" id="ARBA00022692"/>
    </source>
</evidence>
<feature type="transmembrane region" description="Helical" evidence="5">
    <location>
        <begin position="16"/>
        <end position="36"/>
    </location>
</feature>
<feature type="domain" description="O-antigen ligase-related" evidence="6">
    <location>
        <begin position="218"/>
        <end position="376"/>
    </location>
</feature>
<evidence type="ECO:0000259" key="6">
    <source>
        <dbReference type="Pfam" id="PF04932"/>
    </source>
</evidence>
<dbReference type="EMBL" id="CP139781">
    <property type="protein sequence ID" value="WRQ88469.1"/>
    <property type="molecule type" value="Genomic_DNA"/>
</dbReference>
<reference evidence="7 8" key="1">
    <citation type="submission" date="2021-08" db="EMBL/GenBank/DDBJ databases">
        <authorList>
            <person name="Zhang D."/>
            <person name="Zhang A."/>
            <person name="Wang L."/>
        </authorList>
    </citation>
    <scope>NUCLEOTIDE SEQUENCE [LARGE SCALE GENOMIC DNA]</scope>
    <source>
        <strain evidence="7 8">WL0086</strain>
    </source>
</reference>
<feature type="transmembrane region" description="Helical" evidence="5">
    <location>
        <begin position="265"/>
        <end position="282"/>
    </location>
</feature>
<keyword evidence="2 5" id="KW-0812">Transmembrane</keyword>
<gene>
    <name evidence="7" type="ORF">K1X11_003580</name>
</gene>
<keyword evidence="3 5" id="KW-1133">Transmembrane helix</keyword>
<dbReference type="Pfam" id="PF04932">
    <property type="entry name" value="Wzy_C"/>
    <property type="match status" value="1"/>
</dbReference>
<feature type="transmembrane region" description="Helical" evidence="5">
    <location>
        <begin position="399"/>
        <end position="416"/>
    </location>
</feature>
<feature type="transmembrane region" description="Helical" evidence="5">
    <location>
        <begin position="369"/>
        <end position="387"/>
    </location>
</feature>
<dbReference type="InterPro" id="IPR051533">
    <property type="entry name" value="WaaL-like"/>
</dbReference>
<feature type="transmembrane region" description="Helical" evidence="5">
    <location>
        <begin position="211"/>
        <end position="229"/>
    </location>
</feature>
<accession>A0ABZ1C9V0</accession>
<protein>
    <submittedName>
        <fullName evidence="7">O-antigen ligase family protein</fullName>
    </submittedName>
</protein>
<sequence>MIFHVLTAWLLGGATTWMWLPMVLWGTVGGAALTVWGFVRRRNLGRPVLWPLLWLLPGLLLALWVLVGSFNPSFTVISYYEQLVYRPTEPIGWLPSSAVPAETRRELLLLLGIFLSAFNLALNTERREPIKQLFGVIGLNTMLIAVIGTLQKLSEAEGILWFISSPNPQFFGTFIYHNHWGAYALMNVALLVGLSLWIYEERAPRGFTHSPGMLSIVGAILVLIAIPVSSSRSCTALAAVILLFSTGHFAWRLHRRKRLTPQTSVLLLTLLAAVGFASFIVAERVIMQRLRETHKQFVTDPTNKRYLKGRELVYADTLRMIGDKPVAGWGLQSFYLVHKRYSTVPRGDDGRMQVYRNTHSDWLQTAAETGLVGLGLSLVTFLTPLVWVRRRLNSDQVAVFTRVGCVLVLGLALVEFPLQNPAVILLFASLLYGGCRLALLSPVHHRHRRQFHAS</sequence>
<evidence type="ECO:0000313" key="7">
    <source>
        <dbReference type="EMBL" id="WRQ88469.1"/>
    </source>
</evidence>
<evidence type="ECO:0000256" key="3">
    <source>
        <dbReference type="ARBA" id="ARBA00022989"/>
    </source>
</evidence>
<dbReference type="PANTHER" id="PTHR37422:SF23">
    <property type="entry name" value="TEICHURONIC ACID BIOSYNTHESIS PROTEIN TUAE"/>
    <property type="match status" value="1"/>
</dbReference>
<feature type="transmembrane region" description="Helical" evidence="5">
    <location>
        <begin position="422"/>
        <end position="439"/>
    </location>
</feature>
<dbReference type="GO" id="GO:0016874">
    <property type="term" value="F:ligase activity"/>
    <property type="evidence" value="ECO:0007669"/>
    <property type="project" value="UniProtKB-KW"/>
</dbReference>
<proteinExistence type="predicted"/>
<feature type="transmembrane region" description="Helical" evidence="5">
    <location>
        <begin position="107"/>
        <end position="124"/>
    </location>
</feature>
<feature type="transmembrane region" description="Helical" evidence="5">
    <location>
        <begin position="235"/>
        <end position="253"/>
    </location>
</feature>
<keyword evidence="8" id="KW-1185">Reference proteome</keyword>
<keyword evidence="4 5" id="KW-0472">Membrane</keyword>
<evidence type="ECO:0000256" key="4">
    <source>
        <dbReference type="ARBA" id="ARBA00023136"/>
    </source>
</evidence>
<evidence type="ECO:0000256" key="1">
    <source>
        <dbReference type="ARBA" id="ARBA00004141"/>
    </source>
</evidence>
<reference evidence="7 8" key="2">
    <citation type="submission" date="2023-12" db="EMBL/GenBank/DDBJ databases">
        <title>Description of an unclassified Opitutus bacterium of Verrucomicrobiota.</title>
        <authorList>
            <person name="Zhang D.-F."/>
        </authorList>
    </citation>
    <scope>NUCLEOTIDE SEQUENCE [LARGE SCALE GENOMIC DNA]</scope>
    <source>
        <strain evidence="7 8">WL0086</strain>
    </source>
</reference>
<dbReference type="Proteomes" id="UP000738431">
    <property type="component" value="Chromosome"/>
</dbReference>